<evidence type="ECO:0000256" key="1">
    <source>
        <dbReference type="SAM" id="Coils"/>
    </source>
</evidence>
<reference evidence="2" key="1">
    <citation type="journal article" date="2014" name="Front. Microbiol.">
        <title>High frequency of phylogenetically diverse reductive dehalogenase-homologous genes in deep subseafloor sedimentary metagenomes.</title>
        <authorList>
            <person name="Kawai M."/>
            <person name="Futagami T."/>
            <person name="Toyoda A."/>
            <person name="Takaki Y."/>
            <person name="Nishi S."/>
            <person name="Hori S."/>
            <person name="Arai W."/>
            <person name="Tsubouchi T."/>
            <person name="Morono Y."/>
            <person name="Uchiyama I."/>
            <person name="Ito T."/>
            <person name="Fujiyama A."/>
            <person name="Inagaki F."/>
            <person name="Takami H."/>
        </authorList>
    </citation>
    <scope>NUCLEOTIDE SEQUENCE</scope>
    <source>
        <strain evidence="2">Expedition CK06-06</strain>
    </source>
</reference>
<dbReference type="AlphaFoldDB" id="X0SJ93"/>
<organism evidence="2">
    <name type="scientific">marine sediment metagenome</name>
    <dbReference type="NCBI Taxonomy" id="412755"/>
    <lineage>
        <taxon>unclassified sequences</taxon>
        <taxon>metagenomes</taxon>
        <taxon>ecological metagenomes</taxon>
    </lineage>
</organism>
<protein>
    <submittedName>
        <fullName evidence="2">Uncharacterized protein</fullName>
    </submittedName>
</protein>
<accession>X0SJ93</accession>
<dbReference type="EMBL" id="BARS01005554">
    <property type="protein sequence ID" value="GAF75191.1"/>
    <property type="molecule type" value="Genomic_DNA"/>
</dbReference>
<keyword evidence="1" id="KW-0175">Coiled coil</keyword>
<evidence type="ECO:0000313" key="2">
    <source>
        <dbReference type="EMBL" id="GAF75191.1"/>
    </source>
</evidence>
<comment type="caution">
    <text evidence="2">The sequence shown here is derived from an EMBL/GenBank/DDBJ whole genome shotgun (WGS) entry which is preliminary data.</text>
</comment>
<proteinExistence type="predicted"/>
<feature type="coiled-coil region" evidence="1">
    <location>
        <begin position="3"/>
        <end position="33"/>
    </location>
</feature>
<feature type="non-terminal residue" evidence="2">
    <location>
        <position position="1"/>
    </location>
</feature>
<gene>
    <name evidence="2" type="ORF">S01H1_10899</name>
</gene>
<sequence>TLLIAINNKIASLQNKIAKLQAKKTAVERLNEN</sequence>
<name>X0SJ93_9ZZZZ</name>